<dbReference type="PANTHER" id="PTHR46641:SF25">
    <property type="entry name" value="CNMAMIDE RECEPTOR-RELATED"/>
    <property type="match status" value="1"/>
</dbReference>
<feature type="domain" description="G-protein coupled receptors family 1 profile" evidence="6">
    <location>
        <begin position="27"/>
        <end position="317"/>
    </location>
</feature>
<evidence type="ECO:0000259" key="6">
    <source>
        <dbReference type="PROSITE" id="PS50262"/>
    </source>
</evidence>
<feature type="transmembrane region" description="Helical" evidence="5">
    <location>
        <begin position="314"/>
        <end position="334"/>
    </location>
</feature>
<dbReference type="CDD" id="cd14978">
    <property type="entry name" value="7tmA_FMRFamide_R-like"/>
    <property type="match status" value="1"/>
</dbReference>
<evidence type="ECO:0000256" key="5">
    <source>
        <dbReference type="SAM" id="Phobius"/>
    </source>
</evidence>
<accession>R7UW22</accession>
<reference evidence="7 9" key="2">
    <citation type="journal article" date="2013" name="Nature">
        <title>Insights into bilaterian evolution from three spiralian genomes.</title>
        <authorList>
            <person name="Simakov O."/>
            <person name="Marletaz F."/>
            <person name="Cho S.J."/>
            <person name="Edsinger-Gonzales E."/>
            <person name="Havlak P."/>
            <person name="Hellsten U."/>
            <person name="Kuo D.H."/>
            <person name="Larsson T."/>
            <person name="Lv J."/>
            <person name="Arendt D."/>
            <person name="Savage R."/>
            <person name="Osoegawa K."/>
            <person name="de Jong P."/>
            <person name="Grimwood J."/>
            <person name="Chapman J.A."/>
            <person name="Shapiro H."/>
            <person name="Aerts A."/>
            <person name="Otillar R.P."/>
            <person name="Terry A.Y."/>
            <person name="Boore J.L."/>
            <person name="Grigoriev I.V."/>
            <person name="Lindberg D.R."/>
            <person name="Seaver E.C."/>
            <person name="Weisblat D.A."/>
            <person name="Putnam N.H."/>
            <person name="Rokhsar D.S."/>
        </authorList>
    </citation>
    <scope>NUCLEOTIDE SEQUENCE</scope>
    <source>
        <strain evidence="7 9">I ESC-2004</strain>
    </source>
</reference>
<comment type="subcellular location">
    <subcellularLocation>
        <location evidence="1">Membrane</location>
    </subcellularLocation>
</comment>
<dbReference type="EnsemblMetazoa" id="CapteT115578">
    <property type="protein sequence ID" value="CapteP115578"/>
    <property type="gene ID" value="CapteG115578"/>
</dbReference>
<dbReference type="Proteomes" id="UP000014760">
    <property type="component" value="Unassembled WGS sequence"/>
</dbReference>
<dbReference type="GO" id="GO:0004930">
    <property type="term" value="F:G protein-coupled receptor activity"/>
    <property type="evidence" value="ECO:0007669"/>
    <property type="project" value="InterPro"/>
</dbReference>
<keyword evidence="4 5" id="KW-0472">Membrane</keyword>
<keyword evidence="9" id="KW-1185">Reference proteome</keyword>
<feature type="transmembrane region" description="Helical" evidence="5">
    <location>
        <begin position="244"/>
        <end position="266"/>
    </location>
</feature>
<gene>
    <name evidence="7" type="ORF">CAPTEDRAFT_115578</name>
</gene>
<reference evidence="8" key="3">
    <citation type="submission" date="2015-06" db="UniProtKB">
        <authorList>
            <consortium name="EnsemblMetazoa"/>
        </authorList>
    </citation>
    <scope>IDENTIFICATION</scope>
</reference>
<dbReference type="PROSITE" id="PS50262">
    <property type="entry name" value="G_PROTEIN_RECEP_F1_2"/>
    <property type="match status" value="1"/>
</dbReference>
<reference evidence="9" key="1">
    <citation type="submission" date="2012-12" db="EMBL/GenBank/DDBJ databases">
        <authorList>
            <person name="Hellsten U."/>
            <person name="Grimwood J."/>
            <person name="Chapman J.A."/>
            <person name="Shapiro H."/>
            <person name="Aerts A."/>
            <person name="Otillar R.P."/>
            <person name="Terry A.Y."/>
            <person name="Boore J.L."/>
            <person name="Simakov O."/>
            <person name="Marletaz F."/>
            <person name="Cho S.-J."/>
            <person name="Edsinger-Gonzales E."/>
            <person name="Havlak P."/>
            <person name="Kuo D.-H."/>
            <person name="Larsson T."/>
            <person name="Lv J."/>
            <person name="Arendt D."/>
            <person name="Savage R."/>
            <person name="Osoegawa K."/>
            <person name="de Jong P."/>
            <person name="Lindberg D.R."/>
            <person name="Seaver E.C."/>
            <person name="Weisblat D.A."/>
            <person name="Putnam N.H."/>
            <person name="Grigoriev I.V."/>
            <person name="Rokhsar D.S."/>
        </authorList>
    </citation>
    <scope>NUCLEOTIDE SEQUENCE</scope>
    <source>
        <strain evidence="9">I ESC-2004</strain>
    </source>
</reference>
<evidence type="ECO:0000256" key="3">
    <source>
        <dbReference type="ARBA" id="ARBA00022989"/>
    </source>
</evidence>
<keyword evidence="3 5" id="KW-1133">Transmembrane helix</keyword>
<dbReference type="HOGENOM" id="CLU_009579_24_0_1"/>
<dbReference type="OMA" id="MYLHYVS"/>
<feature type="transmembrane region" description="Helical" evidence="5">
    <location>
        <begin position="47"/>
        <end position="69"/>
    </location>
</feature>
<dbReference type="SUPFAM" id="SSF81321">
    <property type="entry name" value="Family A G protein-coupled receptor-like"/>
    <property type="match status" value="1"/>
</dbReference>
<dbReference type="EMBL" id="KB297234">
    <property type="protein sequence ID" value="ELU10828.1"/>
    <property type="molecule type" value="Genomic_DNA"/>
</dbReference>
<dbReference type="EMBL" id="AMQN01000929">
    <property type="status" value="NOT_ANNOTATED_CDS"/>
    <property type="molecule type" value="Genomic_DNA"/>
</dbReference>
<evidence type="ECO:0000313" key="7">
    <source>
        <dbReference type="EMBL" id="ELU10828.1"/>
    </source>
</evidence>
<dbReference type="InterPro" id="IPR017452">
    <property type="entry name" value="GPCR_Rhodpsn_7TM"/>
</dbReference>
<dbReference type="PRINTS" id="PR00237">
    <property type="entry name" value="GPCRRHODOPSN"/>
</dbReference>
<evidence type="ECO:0000256" key="2">
    <source>
        <dbReference type="ARBA" id="ARBA00022692"/>
    </source>
</evidence>
<feature type="transmembrane region" description="Helical" evidence="5">
    <location>
        <begin position="134"/>
        <end position="152"/>
    </location>
</feature>
<dbReference type="Pfam" id="PF00001">
    <property type="entry name" value="7tm_1"/>
    <property type="match status" value="1"/>
</dbReference>
<protein>
    <recommendedName>
        <fullName evidence="6">G-protein coupled receptors family 1 profile domain-containing protein</fullName>
    </recommendedName>
</protein>
<dbReference type="OrthoDB" id="9990906at2759"/>
<dbReference type="Gene3D" id="1.20.1070.10">
    <property type="entry name" value="Rhodopsin 7-helix transmembrane proteins"/>
    <property type="match status" value="1"/>
</dbReference>
<feature type="transmembrane region" description="Helical" evidence="5">
    <location>
        <begin position="206"/>
        <end position="224"/>
    </location>
</feature>
<sequence length="357" mass="40711">MFNGNQDSGRKFYAYITPFIIVIGLCGNLISLRVFMARTLRKLSASVYLAAISLSDSFVLIFYVLFPWLSKGLPVVSDGYRVRIMDTARVCESLLFFTYLCRFVSVWLIVTFTVERYIAACRPLQRRVICTKAFGRKAIALTCLIGCLFSLYKPLVSGVFTREELVGPNTSTTLGNSATEGTCMANPEYKRINFIMDTMYGLTTTAIPFIVISIFNLLIVRTLIRRDATIKKLKIMFKDSRIRWEFTIMLLVVSSCYVCLNLPYFVLWCQQFLFTHNINESDMMDGIVEVESTKYSVILPVTRTIYTLNYSVNFFLYCLTGGYYRGALVALFTGSKETNQLSFRTPSTNSCTRESRL</sequence>
<evidence type="ECO:0000256" key="1">
    <source>
        <dbReference type="ARBA" id="ARBA00004370"/>
    </source>
</evidence>
<dbReference type="InterPro" id="IPR000276">
    <property type="entry name" value="GPCR_Rhodpsn"/>
</dbReference>
<evidence type="ECO:0000256" key="4">
    <source>
        <dbReference type="ARBA" id="ARBA00023136"/>
    </source>
</evidence>
<organism evidence="7">
    <name type="scientific">Capitella teleta</name>
    <name type="common">Polychaete worm</name>
    <dbReference type="NCBI Taxonomy" id="283909"/>
    <lineage>
        <taxon>Eukaryota</taxon>
        <taxon>Metazoa</taxon>
        <taxon>Spiralia</taxon>
        <taxon>Lophotrochozoa</taxon>
        <taxon>Annelida</taxon>
        <taxon>Polychaeta</taxon>
        <taxon>Sedentaria</taxon>
        <taxon>Scolecida</taxon>
        <taxon>Capitellidae</taxon>
        <taxon>Capitella</taxon>
    </lineage>
</organism>
<proteinExistence type="predicted"/>
<name>R7UW22_CAPTE</name>
<dbReference type="GO" id="GO:0016020">
    <property type="term" value="C:membrane"/>
    <property type="evidence" value="ECO:0007669"/>
    <property type="project" value="UniProtKB-SubCell"/>
</dbReference>
<dbReference type="AlphaFoldDB" id="R7UW22"/>
<dbReference type="InterPro" id="IPR052954">
    <property type="entry name" value="GPCR-Ligand_Int"/>
</dbReference>
<feature type="transmembrane region" description="Helical" evidence="5">
    <location>
        <begin position="94"/>
        <end position="114"/>
    </location>
</feature>
<feature type="transmembrane region" description="Helical" evidence="5">
    <location>
        <begin position="12"/>
        <end position="35"/>
    </location>
</feature>
<dbReference type="STRING" id="283909.R7UW22"/>
<dbReference type="PANTHER" id="PTHR46641">
    <property type="entry name" value="FMRFAMIDE RECEPTOR-RELATED"/>
    <property type="match status" value="1"/>
</dbReference>
<evidence type="ECO:0000313" key="9">
    <source>
        <dbReference type="Proteomes" id="UP000014760"/>
    </source>
</evidence>
<evidence type="ECO:0000313" key="8">
    <source>
        <dbReference type="EnsemblMetazoa" id="CapteP115578"/>
    </source>
</evidence>
<keyword evidence="2 5" id="KW-0812">Transmembrane</keyword>